<dbReference type="InterPro" id="IPR036890">
    <property type="entry name" value="HATPase_C_sf"/>
</dbReference>
<dbReference type="SUPFAM" id="SSF47384">
    <property type="entry name" value="Homodimeric domain of signal transducing histidine kinase"/>
    <property type="match status" value="1"/>
</dbReference>
<dbReference type="InterPro" id="IPR011006">
    <property type="entry name" value="CheY-like_superfamily"/>
</dbReference>
<evidence type="ECO:0000256" key="2">
    <source>
        <dbReference type="ARBA" id="ARBA00012438"/>
    </source>
</evidence>
<name>A0ABT3L7H2_9CYAN</name>
<dbReference type="CDD" id="cd00156">
    <property type="entry name" value="REC"/>
    <property type="match status" value="1"/>
</dbReference>
<dbReference type="PANTHER" id="PTHR43711">
    <property type="entry name" value="TWO-COMPONENT HISTIDINE KINASE"/>
    <property type="match status" value="1"/>
</dbReference>
<protein>
    <recommendedName>
        <fullName evidence="2">histidine kinase</fullName>
        <ecNumber evidence="2">2.7.13.3</ecNumber>
    </recommendedName>
</protein>
<accession>A0ABT3L7H2</accession>
<dbReference type="Pfam" id="PF02518">
    <property type="entry name" value="HATPase_c"/>
    <property type="match status" value="1"/>
</dbReference>
<dbReference type="EC" id="2.7.13.3" evidence="2"/>
<comment type="caution">
    <text evidence="11">The sequence shown here is derived from an EMBL/GenBank/DDBJ whole genome shotgun (WGS) entry which is preliminary data.</text>
</comment>
<dbReference type="InterPro" id="IPR036097">
    <property type="entry name" value="HisK_dim/P_sf"/>
</dbReference>
<evidence type="ECO:0000256" key="6">
    <source>
        <dbReference type="ARBA" id="ARBA00023012"/>
    </source>
</evidence>
<keyword evidence="5 11" id="KW-0418">Kinase</keyword>
<evidence type="ECO:0000256" key="1">
    <source>
        <dbReference type="ARBA" id="ARBA00000085"/>
    </source>
</evidence>
<dbReference type="PROSITE" id="PS50109">
    <property type="entry name" value="HIS_KIN"/>
    <property type="match status" value="1"/>
</dbReference>
<dbReference type="InterPro" id="IPR001789">
    <property type="entry name" value="Sig_transdc_resp-reg_receiver"/>
</dbReference>
<keyword evidence="6" id="KW-0902">Two-component regulatory system</keyword>
<dbReference type="InterPro" id="IPR004358">
    <property type="entry name" value="Sig_transdc_His_kin-like_C"/>
</dbReference>
<dbReference type="EMBL" id="JAIHOM010000050">
    <property type="protein sequence ID" value="MCW6036910.1"/>
    <property type="molecule type" value="Genomic_DNA"/>
</dbReference>
<sequence length="399" mass="44584">MPASSLNILLIEDNLAEARLLRELLNDSHSVSCRLVHVKRLKEALIKLGDTTFDVILLDLTLPDSNGLLSLSPLAVCAPSVPIVVLTNTNDSELAREAMRRGAQDYLVKRQVNNTETLVRALIYAVERKQALESLRESHEALENQIEEKVAELLQAQQQNQLKSEFVSMLSHDFRNPLNTILLSAGLLQDNQDRLTEDKKIRLFQQIRLASKSMAQLLDEVLLIGKAEMDQLPCELSPLSLESFCRGLVEELEGSMVEGKRVCFSWQGGYSEGLWDKRLLRHILENLLSNALKYSPEETIVEFEVEVGEESVLFEVRDRGIGITWEDQKKLFQPFHRGRNVGHITGTGLGLAIAKHCAQAHGGMIRVESQVGVGTTFRVELPLVVDDLHGNATASELHS</sequence>
<dbReference type="SMART" id="SM00387">
    <property type="entry name" value="HATPase_c"/>
    <property type="match status" value="1"/>
</dbReference>
<keyword evidence="12" id="KW-1185">Reference proteome</keyword>
<evidence type="ECO:0000256" key="5">
    <source>
        <dbReference type="ARBA" id="ARBA00022777"/>
    </source>
</evidence>
<proteinExistence type="predicted"/>
<evidence type="ECO:0000256" key="3">
    <source>
        <dbReference type="ARBA" id="ARBA00022553"/>
    </source>
</evidence>
<gene>
    <name evidence="11" type="ORF">K4A83_11640</name>
</gene>
<dbReference type="InterPro" id="IPR003661">
    <property type="entry name" value="HisK_dim/P_dom"/>
</dbReference>
<evidence type="ECO:0000313" key="11">
    <source>
        <dbReference type="EMBL" id="MCW6036910.1"/>
    </source>
</evidence>
<dbReference type="Proteomes" id="UP001526426">
    <property type="component" value="Unassembled WGS sequence"/>
</dbReference>
<dbReference type="InterPro" id="IPR003594">
    <property type="entry name" value="HATPase_dom"/>
</dbReference>
<keyword evidence="4" id="KW-0808">Transferase</keyword>
<dbReference type="PRINTS" id="PR00344">
    <property type="entry name" value="BCTRLSENSOR"/>
</dbReference>
<dbReference type="SMART" id="SM00388">
    <property type="entry name" value="HisKA"/>
    <property type="match status" value="1"/>
</dbReference>
<evidence type="ECO:0000259" key="9">
    <source>
        <dbReference type="PROSITE" id="PS50109"/>
    </source>
</evidence>
<dbReference type="Pfam" id="PF00512">
    <property type="entry name" value="HisKA"/>
    <property type="match status" value="1"/>
</dbReference>
<dbReference type="PROSITE" id="PS50110">
    <property type="entry name" value="RESPONSE_REGULATORY"/>
    <property type="match status" value="1"/>
</dbReference>
<evidence type="ECO:0000256" key="8">
    <source>
        <dbReference type="SAM" id="Coils"/>
    </source>
</evidence>
<dbReference type="SMART" id="SM00448">
    <property type="entry name" value="REC"/>
    <property type="match status" value="1"/>
</dbReference>
<reference evidence="11 12" key="1">
    <citation type="submission" date="2021-08" db="EMBL/GenBank/DDBJ databases">
        <title>Draft genome sequence of Spirulina subsalsa with high tolerance to salinity and hype-accumulation of phycocyanin.</title>
        <authorList>
            <person name="Pei H."/>
            <person name="Jiang L."/>
        </authorList>
    </citation>
    <scope>NUCLEOTIDE SEQUENCE [LARGE SCALE GENOMIC DNA]</scope>
    <source>
        <strain evidence="11 12">FACHB-351</strain>
    </source>
</reference>
<dbReference type="GO" id="GO:0016301">
    <property type="term" value="F:kinase activity"/>
    <property type="evidence" value="ECO:0007669"/>
    <property type="project" value="UniProtKB-KW"/>
</dbReference>
<dbReference type="Gene3D" id="3.30.565.10">
    <property type="entry name" value="Histidine kinase-like ATPase, C-terminal domain"/>
    <property type="match status" value="1"/>
</dbReference>
<dbReference type="Gene3D" id="3.40.50.2300">
    <property type="match status" value="1"/>
</dbReference>
<dbReference type="SUPFAM" id="SSF55874">
    <property type="entry name" value="ATPase domain of HSP90 chaperone/DNA topoisomerase II/histidine kinase"/>
    <property type="match status" value="1"/>
</dbReference>
<dbReference type="PANTHER" id="PTHR43711:SF26">
    <property type="entry name" value="SENSOR HISTIDINE KINASE RCSC"/>
    <property type="match status" value="1"/>
</dbReference>
<dbReference type="CDD" id="cd00075">
    <property type="entry name" value="HATPase"/>
    <property type="match status" value="1"/>
</dbReference>
<dbReference type="RefSeq" id="WP_265264733.1">
    <property type="nucleotide sequence ID" value="NZ_JAIHOM010000050.1"/>
</dbReference>
<evidence type="ECO:0000313" key="12">
    <source>
        <dbReference type="Proteomes" id="UP001526426"/>
    </source>
</evidence>
<evidence type="ECO:0000256" key="4">
    <source>
        <dbReference type="ARBA" id="ARBA00022679"/>
    </source>
</evidence>
<dbReference type="InterPro" id="IPR050736">
    <property type="entry name" value="Sensor_HK_Regulatory"/>
</dbReference>
<feature type="coiled-coil region" evidence="8">
    <location>
        <begin position="125"/>
        <end position="159"/>
    </location>
</feature>
<feature type="modified residue" description="4-aspartylphosphate" evidence="7">
    <location>
        <position position="59"/>
    </location>
</feature>
<evidence type="ECO:0000259" key="10">
    <source>
        <dbReference type="PROSITE" id="PS50110"/>
    </source>
</evidence>
<keyword evidence="8" id="KW-0175">Coiled coil</keyword>
<feature type="domain" description="Response regulatory" evidence="10">
    <location>
        <begin position="7"/>
        <end position="124"/>
    </location>
</feature>
<dbReference type="Gene3D" id="1.10.287.130">
    <property type="match status" value="1"/>
</dbReference>
<dbReference type="CDD" id="cd00082">
    <property type="entry name" value="HisKA"/>
    <property type="match status" value="1"/>
</dbReference>
<dbReference type="Pfam" id="PF00072">
    <property type="entry name" value="Response_reg"/>
    <property type="match status" value="1"/>
</dbReference>
<feature type="domain" description="Histidine kinase" evidence="9">
    <location>
        <begin position="169"/>
        <end position="385"/>
    </location>
</feature>
<comment type="catalytic activity">
    <reaction evidence="1">
        <text>ATP + protein L-histidine = ADP + protein N-phospho-L-histidine.</text>
        <dbReference type="EC" id="2.7.13.3"/>
    </reaction>
</comment>
<keyword evidence="3 7" id="KW-0597">Phosphoprotein</keyword>
<dbReference type="SUPFAM" id="SSF52172">
    <property type="entry name" value="CheY-like"/>
    <property type="match status" value="1"/>
</dbReference>
<organism evidence="11 12">
    <name type="scientific">Spirulina subsalsa FACHB-351</name>
    <dbReference type="NCBI Taxonomy" id="234711"/>
    <lineage>
        <taxon>Bacteria</taxon>
        <taxon>Bacillati</taxon>
        <taxon>Cyanobacteriota</taxon>
        <taxon>Cyanophyceae</taxon>
        <taxon>Spirulinales</taxon>
        <taxon>Spirulinaceae</taxon>
        <taxon>Spirulina</taxon>
    </lineage>
</organism>
<evidence type="ECO:0000256" key="7">
    <source>
        <dbReference type="PROSITE-ProRule" id="PRU00169"/>
    </source>
</evidence>
<dbReference type="InterPro" id="IPR005467">
    <property type="entry name" value="His_kinase_dom"/>
</dbReference>